<keyword evidence="1" id="KW-1133">Transmembrane helix</keyword>
<protein>
    <submittedName>
        <fullName evidence="2">Uncharacterized protein</fullName>
    </submittedName>
</protein>
<organism evidence="2 3">
    <name type="scientific">Onchocerca volvulus</name>
    <dbReference type="NCBI Taxonomy" id="6282"/>
    <lineage>
        <taxon>Eukaryota</taxon>
        <taxon>Metazoa</taxon>
        <taxon>Ecdysozoa</taxon>
        <taxon>Nematoda</taxon>
        <taxon>Chromadorea</taxon>
        <taxon>Rhabditida</taxon>
        <taxon>Spirurina</taxon>
        <taxon>Spiruromorpha</taxon>
        <taxon>Filarioidea</taxon>
        <taxon>Onchocercidae</taxon>
        <taxon>Onchocerca</taxon>
    </lineage>
</organism>
<dbReference type="EnsemblMetazoa" id="OVOC5593.1">
    <property type="protein sequence ID" value="OVOC5593.1"/>
    <property type="gene ID" value="WBGene00242402"/>
</dbReference>
<feature type="transmembrane region" description="Helical" evidence="1">
    <location>
        <begin position="7"/>
        <end position="30"/>
    </location>
</feature>
<evidence type="ECO:0000313" key="3">
    <source>
        <dbReference type="Proteomes" id="UP000024404"/>
    </source>
</evidence>
<evidence type="ECO:0000256" key="1">
    <source>
        <dbReference type="SAM" id="Phobius"/>
    </source>
</evidence>
<name>A0A8R1XWA2_ONCVO</name>
<reference evidence="2" key="2">
    <citation type="submission" date="2022-06" db="UniProtKB">
        <authorList>
            <consortium name="EnsemblMetazoa"/>
        </authorList>
    </citation>
    <scope>IDENTIFICATION</scope>
</reference>
<proteinExistence type="predicted"/>
<evidence type="ECO:0000313" key="2">
    <source>
        <dbReference type="EnsemblMetazoa" id="OVOC5593.1"/>
    </source>
</evidence>
<keyword evidence="1" id="KW-0812">Transmembrane</keyword>
<dbReference type="Proteomes" id="UP000024404">
    <property type="component" value="Unassembled WGS sequence"/>
</dbReference>
<accession>A0A8R1XWA2</accession>
<keyword evidence="3" id="KW-1185">Reference proteome</keyword>
<dbReference type="AlphaFoldDB" id="A0A8R1XWA2"/>
<dbReference type="EMBL" id="CMVM020000161">
    <property type="status" value="NOT_ANNOTATED_CDS"/>
    <property type="molecule type" value="Genomic_DNA"/>
</dbReference>
<keyword evidence="1" id="KW-0472">Membrane</keyword>
<sequence>MIGREPIFVISTKVALILMVIAVSASSYLIKNIFEFCGPGFSSFAIHTCPKRSFSFQKVLTMLKG</sequence>
<reference evidence="3" key="1">
    <citation type="submission" date="2013-10" db="EMBL/GenBank/DDBJ databases">
        <title>Genome sequencing of Onchocerca volvulus.</title>
        <authorList>
            <person name="Cotton J."/>
            <person name="Tsai J."/>
            <person name="Stanley E."/>
            <person name="Tracey A."/>
            <person name="Holroyd N."/>
            <person name="Lustigman S."/>
            <person name="Berriman M."/>
        </authorList>
    </citation>
    <scope>NUCLEOTIDE SEQUENCE</scope>
</reference>